<dbReference type="EMBL" id="HG994362">
    <property type="protein sequence ID" value="CAF2258607.1"/>
    <property type="molecule type" value="Genomic_DNA"/>
</dbReference>
<dbReference type="Pfam" id="PF13456">
    <property type="entry name" value="RVT_3"/>
    <property type="match status" value="1"/>
</dbReference>
<dbReference type="InterPro" id="IPR036397">
    <property type="entry name" value="RNaseH_sf"/>
</dbReference>
<evidence type="ECO:0000313" key="2">
    <source>
        <dbReference type="EMBL" id="CAF2258607.1"/>
    </source>
</evidence>
<proteinExistence type="predicted"/>
<organism evidence="2">
    <name type="scientific">Brassica napus</name>
    <name type="common">Rape</name>
    <dbReference type="NCBI Taxonomy" id="3708"/>
    <lineage>
        <taxon>Eukaryota</taxon>
        <taxon>Viridiplantae</taxon>
        <taxon>Streptophyta</taxon>
        <taxon>Embryophyta</taxon>
        <taxon>Tracheophyta</taxon>
        <taxon>Spermatophyta</taxon>
        <taxon>Magnoliopsida</taxon>
        <taxon>eudicotyledons</taxon>
        <taxon>Gunneridae</taxon>
        <taxon>Pentapetalae</taxon>
        <taxon>rosids</taxon>
        <taxon>malvids</taxon>
        <taxon>Brassicales</taxon>
        <taxon>Brassicaceae</taxon>
        <taxon>Brassiceae</taxon>
        <taxon>Brassica</taxon>
    </lineage>
</organism>
<sequence length="76" mass="8416">IAEALAVRSAVSTAASSNIKSLTVYSDFLVLISLLKAKESRPTLYGIVFDIYHLSRLFSSISFCYVPRLTNTRPTM</sequence>
<dbReference type="Gene3D" id="3.30.420.10">
    <property type="entry name" value="Ribonuclease H-like superfamily/Ribonuclease H"/>
    <property type="match status" value="1"/>
</dbReference>
<dbReference type="GO" id="GO:0004523">
    <property type="term" value="F:RNA-DNA hybrid ribonuclease activity"/>
    <property type="evidence" value="ECO:0007669"/>
    <property type="project" value="InterPro"/>
</dbReference>
<dbReference type="InterPro" id="IPR002156">
    <property type="entry name" value="RNaseH_domain"/>
</dbReference>
<evidence type="ECO:0000259" key="1">
    <source>
        <dbReference type="Pfam" id="PF13456"/>
    </source>
</evidence>
<feature type="domain" description="RNase H type-1" evidence="1">
    <location>
        <begin position="1"/>
        <end position="71"/>
    </location>
</feature>
<reference evidence="2" key="1">
    <citation type="submission" date="2021-01" db="EMBL/GenBank/DDBJ databases">
        <authorList>
            <consortium name="Genoscope - CEA"/>
            <person name="William W."/>
        </authorList>
    </citation>
    <scope>NUCLEOTIDE SEQUENCE</scope>
</reference>
<feature type="non-terminal residue" evidence="2">
    <location>
        <position position="1"/>
    </location>
</feature>
<name>A0A817AG25_BRANA</name>
<protein>
    <submittedName>
        <fullName evidence="2">(rape) hypothetical protein</fullName>
    </submittedName>
</protein>
<accession>A0A817AG25</accession>
<dbReference type="GO" id="GO:0003676">
    <property type="term" value="F:nucleic acid binding"/>
    <property type="evidence" value="ECO:0007669"/>
    <property type="project" value="InterPro"/>
</dbReference>
<gene>
    <name evidence="2" type="ORF">DARMORV10_A08P31940.1</name>
</gene>
<dbReference type="Proteomes" id="UP001295469">
    <property type="component" value="Chromosome A08"/>
</dbReference>
<dbReference type="AlphaFoldDB" id="A0A817AG25"/>